<evidence type="ECO:0000256" key="5">
    <source>
        <dbReference type="ARBA" id="ARBA00023136"/>
    </source>
</evidence>
<dbReference type="GO" id="GO:0043190">
    <property type="term" value="C:ATP-binding cassette (ABC) transporter complex"/>
    <property type="evidence" value="ECO:0007669"/>
    <property type="project" value="InterPro"/>
</dbReference>
<dbReference type="PANTHER" id="PTHR33529:SF2">
    <property type="entry name" value="LIPOPOLYSACCHARIDE EXPORT SYSTEM PERMEASE PROTEIN LPTG"/>
    <property type="match status" value="1"/>
</dbReference>
<dbReference type="Pfam" id="PF03739">
    <property type="entry name" value="LptF_LptG"/>
    <property type="match status" value="1"/>
</dbReference>
<keyword evidence="5 6" id="KW-0472">Membrane</keyword>
<proteinExistence type="predicted"/>
<comment type="subcellular location">
    <subcellularLocation>
        <location evidence="1">Cell membrane</location>
        <topology evidence="1">Multi-pass membrane protein</topology>
    </subcellularLocation>
</comment>
<accession>A0A9X2J2P0</accession>
<dbReference type="GO" id="GO:0055085">
    <property type="term" value="P:transmembrane transport"/>
    <property type="evidence" value="ECO:0007669"/>
    <property type="project" value="InterPro"/>
</dbReference>
<sequence length="366" mass="39772">MINLQFMPSRRVALYMAKLFVTRSFAVLVALVLVLLMLDLLGESGKILGVEGNTEADLWRYAGLRLPMLVSRFLPFSVLLGCLIAFASLNQNSEVIAMKAAGLSAHQILTPMILAATFVAGALFVFNETVVTRSAGFINAWSDNDYEPIPPETGIYTNVWLSQDDVLVRAQQASGRDENFVLSELTLYERVDGRIETITEIERATPDRNGDWAFEGVRRYNAEMNLVTEAESASGLTGITPQQFRLAKVDPEALDIVTLGQTIDDLRAAELPTAVAEAGWWHKITGPLSTILMPLLAAVAAFGLARSGQLLLRAVIGMALGFAYFVADNFALAMGNAGVYSPLLATWGPVILFAALGEAILIRTEE</sequence>
<protein>
    <submittedName>
        <fullName evidence="7">LPS export ABC transporter permease LptG</fullName>
    </submittedName>
</protein>
<dbReference type="InterPro" id="IPR030923">
    <property type="entry name" value="LptG"/>
</dbReference>
<dbReference type="PANTHER" id="PTHR33529">
    <property type="entry name" value="SLR0882 PROTEIN-RELATED"/>
    <property type="match status" value="1"/>
</dbReference>
<evidence type="ECO:0000256" key="1">
    <source>
        <dbReference type="ARBA" id="ARBA00004651"/>
    </source>
</evidence>
<dbReference type="GO" id="GO:0015920">
    <property type="term" value="P:lipopolysaccharide transport"/>
    <property type="evidence" value="ECO:0007669"/>
    <property type="project" value="TreeGrafter"/>
</dbReference>
<evidence type="ECO:0000256" key="6">
    <source>
        <dbReference type="SAM" id="Phobius"/>
    </source>
</evidence>
<reference evidence="7" key="1">
    <citation type="submission" date="2022-06" db="EMBL/GenBank/DDBJ databases">
        <title>Sphingomicrobium sedimins sp. nov., a marine bacterium isolated from tidal flat.</title>
        <authorList>
            <person name="Kim C.-H."/>
            <person name="Yoo Y."/>
            <person name="Kim J.-J."/>
        </authorList>
    </citation>
    <scope>NUCLEOTIDE SEQUENCE</scope>
    <source>
        <strain evidence="7">GRR-S6-50</strain>
    </source>
</reference>
<feature type="transmembrane region" description="Helical" evidence="6">
    <location>
        <begin position="68"/>
        <end position="87"/>
    </location>
</feature>
<keyword evidence="4 6" id="KW-1133">Transmembrane helix</keyword>
<feature type="transmembrane region" description="Helical" evidence="6">
    <location>
        <begin position="108"/>
        <end position="126"/>
    </location>
</feature>
<evidence type="ECO:0000313" key="7">
    <source>
        <dbReference type="EMBL" id="MCM8558503.1"/>
    </source>
</evidence>
<organism evidence="7 8">
    <name type="scientific">Sphingomicrobium sediminis</name>
    <dbReference type="NCBI Taxonomy" id="2950949"/>
    <lineage>
        <taxon>Bacteria</taxon>
        <taxon>Pseudomonadati</taxon>
        <taxon>Pseudomonadota</taxon>
        <taxon>Alphaproteobacteria</taxon>
        <taxon>Sphingomonadales</taxon>
        <taxon>Sphingomonadaceae</taxon>
        <taxon>Sphingomicrobium</taxon>
    </lineage>
</organism>
<feature type="transmembrane region" description="Helical" evidence="6">
    <location>
        <begin position="284"/>
        <end position="303"/>
    </location>
</feature>
<comment type="caution">
    <text evidence="7">The sequence shown here is derived from an EMBL/GenBank/DDBJ whole genome shotgun (WGS) entry which is preliminary data.</text>
</comment>
<feature type="transmembrane region" description="Helical" evidence="6">
    <location>
        <begin position="339"/>
        <end position="362"/>
    </location>
</feature>
<evidence type="ECO:0000256" key="2">
    <source>
        <dbReference type="ARBA" id="ARBA00022475"/>
    </source>
</evidence>
<evidence type="ECO:0000256" key="3">
    <source>
        <dbReference type="ARBA" id="ARBA00022692"/>
    </source>
</evidence>
<dbReference type="NCBIfam" id="TIGR04408">
    <property type="entry name" value="LptG_lptG"/>
    <property type="match status" value="1"/>
</dbReference>
<keyword evidence="8" id="KW-1185">Reference proteome</keyword>
<keyword evidence="3 6" id="KW-0812">Transmembrane</keyword>
<dbReference type="InterPro" id="IPR005495">
    <property type="entry name" value="LptG/LptF_permease"/>
</dbReference>
<dbReference type="Proteomes" id="UP001155128">
    <property type="component" value="Unassembled WGS sequence"/>
</dbReference>
<dbReference type="EMBL" id="JAMSHT010000001">
    <property type="protein sequence ID" value="MCM8558503.1"/>
    <property type="molecule type" value="Genomic_DNA"/>
</dbReference>
<evidence type="ECO:0000313" key="8">
    <source>
        <dbReference type="Proteomes" id="UP001155128"/>
    </source>
</evidence>
<feature type="transmembrane region" description="Helical" evidence="6">
    <location>
        <begin position="310"/>
        <end position="327"/>
    </location>
</feature>
<name>A0A9X2J2P0_9SPHN</name>
<evidence type="ECO:0000256" key="4">
    <source>
        <dbReference type="ARBA" id="ARBA00022989"/>
    </source>
</evidence>
<gene>
    <name evidence="7" type="primary">lptG</name>
    <name evidence="7" type="ORF">NDO55_11800</name>
</gene>
<dbReference type="RefSeq" id="WP_252115437.1">
    <property type="nucleotide sequence ID" value="NZ_JAMSHT010000001.1"/>
</dbReference>
<dbReference type="AlphaFoldDB" id="A0A9X2J2P0"/>
<keyword evidence="2" id="KW-1003">Cell membrane</keyword>